<feature type="non-terminal residue" evidence="2">
    <location>
        <position position="1"/>
    </location>
</feature>
<reference evidence="2" key="1">
    <citation type="submission" date="2021-01" db="EMBL/GenBank/DDBJ databases">
        <authorList>
            <person name="Kaushik A."/>
        </authorList>
    </citation>
    <scope>NUCLEOTIDE SEQUENCE</scope>
    <source>
        <strain evidence="2">AG6-10EEA</strain>
    </source>
</reference>
<evidence type="ECO:0000313" key="3">
    <source>
        <dbReference type="Proteomes" id="UP000663853"/>
    </source>
</evidence>
<dbReference type="AlphaFoldDB" id="A0A8H3H0V9"/>
<protein>
    <submittedName>
        <fullName evidence="2">Uncharacterized protein</fullName>
    </submittedName>
</protein>
<dbReference type="Proteomes" id="UP000663853">
    <property type="component" value="Unassembled WGS sequence"/>
</dbReference>
<proteinExistence type="predicted"/>
<comment type="caution">
    <text evidence="2">The sequence shown here is derived from an EMBL/GenBank/DDBJ whole genome shotgun (WGS) entry which is preliminary data.</text>
</comment>
<sequence>MSSRKQERFSLRLLVLRIRSTDQVLYMRHSSSVETDARSSLPPRRRYLHSVWRLAGELMPPGRTHKELRLVIDSMTSSTAYKLGQYQMSLTQWDMLSEANECLEVFEEPTHIHSQKGVALIHEVILHMLLLKFRLELMRDAAVINPRTGQTPRLVIRVAAFAALNVVNKYLKLMESAYIYWLAIVLCPWSAAFFRIDSTTTPPDLNPRRVPSQAVLWPTQLNWSTPLSIYLESSPIDEAEIN</sequence>
<gene>
    <name evidence="2" type="ORF">RDB_LOCUS80694</name>
</gene>
<keyword evidence="1" id="KW-1133">Transmembrane helix</keyword>
<accession>A0A8H3H0V9</accession>
<evidence type="ECO:0000313" key="2">
    <source>
        <dbReference type="EMBL" id="CAE6475468.1"/>
    </source>
</evidence>
<keyword evidence="1" id="KW-0472">Membrane</keyword>
<evidence type="ECO:0000256" key="1">
    <source>
        <dbReference type="SAM" id="Phobius"/>
    </source>
</evidence>
<feature type="transmembrane region" description="Helical" evidence="1">
    <location>
        <begin position="177"/>
        <end position="196"/>
    </location>
</feature>
<name>A0A8H3H0V9_9AGAM</name>
<keyword evidence="1" id="KW-0812">Transmembrane</keyword>
<organism evidence="2 3">
    <name type="scientific">Rhizoctonia solani</name>
    <dbReference type="NCBI Taxonomy" id="456999"/>
    <lineage>
        <taxon>Eukaryota</taxon>
        <taxon>Fungi</taxon>
        <taxon>Dikarya</taxon>
        <taxon>Basidiomycota</taxon>
        <taxon>Agaricomycotina</taxon>
        <taxon>Agaricomycetes</taxon>
        <taxon>Cantharellales</taxon>
        <taxon>Ceratobasidiaceae</taxon>
        <taxon>Rhizoctonia</taxon>
    </lineage>
</organism>
<dbReference type="EMBL" id="CAJMXA010002090">
    <property type="protein sequence ID" value="CAE6475468.1"/>
    <property type="molecule type" value="Genomic_DNA"/>
</dbReference>